<proteinExistence type="inferred from homology"/>
<comment type="similarity">
    <text evidence="2">Belongs to the RbfA family.</text>
</comment>
<dbReference type="Gene3D" id="3.30.300.20">
    <property type="match status" value="1"/>
</dbReference>
<evidence type="ECO:0000256" key="1">
    <source>
        <dbReference type="ARBA" id="ARBA00022517"/>
    </source>
</evidence>
<reference evidence="3 4" key="1">
    <citation type="submission" date="2017-03" db="EMBL/GenBank/DDBJ databases">
        <title>Genomic and clinical evidence uncovers the enterohepatic species Helicobacter valdiviensis as a potential human intestinal pathogen.</title>
        <authorList>
            <person name="Fresia P."/>
            <person name="Jara R."/>
            <person name="Sierra R."/>
            <person name="Ferres I."/>
            <person name="Greif G."/>
            <person name="Iraola G."/>
            <person name="Collado L."/>
        </authorList>
    </citation>
    <scope>NUCLEOTIDE SEQUENCE [LARGE SCALE GENOMIC DNA]</scope>
    <source>
        <strain evidence="3 4">WBE14</strain>
    </source>
</reference>
<keyword evidence="1 2" id="KW-0690">Ribosome biogenesis</keyword>
<comment type="function">
    <text evidence="2">One of several proteins that assist in the late maturation steps of the functional core of the 30S ribosomal subunit. Associates with free 30S ribosomal subunits (but not with 30S subunits that are part of 70S ribosomes or polysomes). Required for efficient processing of 16S rRNA. May interact with the 5'-terminal helix region of 16S rRNA.</text>
</comment>
<evidence type="ECO:0000313" key="4">
    <source>
        <dbReference type="Proteomes" id="UP000249746"/>
    </source>
</evidence>
<dbReference type="HAMAP" id="MF_00003">
    <property type="entry name" value="RbfA"/>
    <property type="match status" value="1"/>
</dbReference>
<dbReference type="Proteomes" id="UP000249746">
    <property type="component" value="Unassembled WGS sequence"/>
</dbReference>
<comment type="subunit">
    <text evidence="2">Monomer. Binds 30S ribosomal subunits, but not 50S ribosomal subunits or 70S ribosomes.</text>
</comment>
<name>A0A2W6MWR4_9HELI</name>
<dbReference type="AlphaFoldDB" id="A0A2W6MWR4"/>
<accession>A0A2W6MWR4</accession>
<gene>
    <name evidence="2" type="primary">rbfA</name>
    <name evidence="3" type="ORF">B6S12_02035</name>
</gene>
<dbReference type="OrthoDB" id="5339518at2"/>
<evidence type="ECO:0000313" key="3">
    <source>
        <dbReference type="EMBL" id="PZT48847.1"/>
    </source>
</evidence>
<dbReference type="NCBIfam" id="TIGR00082">
    <property type="entry name" value="rbfA"/>
    <property type="match status" value="1"/>
</dbReference>
<dbReference type="InterPro" id="IPR000238">
    <property type="entry name" value="RbfA"/>
</dbReference>
<dbReference type="InterPro" id="IPR015946">
    <property type="entry name" value="KH_dom-like_a/b"/>
</dbReference>
<evidence type="ECO:0000256" key="2">
    <source>
        <dbReference type="HAMAP-Rule" id="MF_00003"/>
    </source>
</evidence>
<sequence>MKNIKLERTQSLLRELIPSVLANLNDTRLNSLGVVSVKCSKGKYFAQVFLDAPFATPQEKKEILTQLKKAKNLIKEYCLEESGWFRCPDFEFIIDESLEQENKLEAIFETIKKQREEKDKE</sequence>
<dbReference type="SUPFAM" id="SSF89919">
    <property type="entry name" value="Ribosome-binding factor A, RbfA"/>
    <property type="match status" value="1"/>
</dbReference>
<dbReference type="EMBL" id="NBIU01000003">
    <property type="protein sequence ID" value="PZT48847.1"/>
    <property type="molecule type" value="Genomic_DNA"/>
</dbReference>
<dbReference type="GO" id="GO:0030490">
    <property type="term" value="P:maturation of SSU-rRNA"/>
    <property type="evidence" value="ECO:0007669"/>
    <property type="project" value="UniProtKB-UniRule"/>
</dbReference>
<keyword evidence="2" id="KW-0963">Cytoplasm</keyword>
<comment type="caution">
    <text evidence="3">The sequence shown here is derived from an EMBL/GenBank/DDBJ whole genome shotgun (WGS) entry which is preliminary data.</text>
</comment>
<dbReference type="Pfam" id="PF02033">
    <property type="entry name" value="RBFA"/>
    <property type="match status" value="1"/>
</dbReference>
<comment type="subcellular location">
    <subcellularLocation>
        <location evidence="2">Cytoplasm</location>
    </subcellularLocation>
</comment>
<dbReference type="GO" id="GO:0005737">
    <property type="term" value="C:cytoplasm"/>
    <property type="evidence" value="ECO:0007669"/>
    <property type="project" value="UniProtKB-SubCell"/>
</dbReference>
<dbReference type="InterPro" id="IPR023799">
    <property type="entry name" value="RbfA_dom_sf"/>
</dbReference>
<keyword evidence="4" id="KW-1185">Reference proteome</keyword>
<protein>
    <recommendedName>
        <fullName evidence="2">Ribosome-binding factor A</fullName>
    </recommendedName>
</protein>
<dbReference type="RefSeq" id="WP_111229155.1">
    <property type="nucleotide sequence ID" value="NZ_NBIU01000003.1"/>
</dbReference>
<dbReference type="NCBIfam" id="NF001806">
    <property type="entry name" value="PRK00521.3-4"/>
    <property type="match status" value="1"/>
</dbReference>
<organism evidence="3 4">
    <name type="scientific">Helicobacter valdiviensis</name>
    <dbReference type="NCBI Taxonomy" id="1458358"/>
    <lineage>
        <taxon>Bacteria</taxon>
        <taxon>Pseudomonadati</taxon>
        <taxon>Campylobacterota</taxon>
        <taxon>Epsilonproteobacteria</taxon>
        <taxon>Campylobacterales</taxon>
        <taxon>Helicobacteraceae</taxon>
        <taxon>Helicobacter</taxon>
    </lineage>
</organism>